<dbReference type="GO" id="GO:0005819">
    <property type="term" value="C:spindle"/>
    <property type="evidence" value="ECO:0007669"/>
    <property type="project" value="UniProtKB-SubCell"/>
</dbReference>
<organism evidence="8">
    <name type="scientific">Culicoides sonorensis</name>
    <name type="common">Biting midge</name>
    <dbReference type="NCBI Taxonomy" id="179676"/>
    <lineage>
        <taxon>Eukaryota</taxon>
        <taxon>Metazoa</taxon>
        <taxon>Ecdysozoa</taxon>
        <taxon>Arthropoda</taxon>
        <taxon>Hexapoda</taxon>
        <taxon>Insecta</taxon>
        <taxon>Pterygota</taxon>
        <taxon>Neoptera</taxon>
        <taxon>Endopterygota</taxon>
        <taxon>Diptera</taxon>
        <taxon>Nematocera</taxon>
        <taxon>Chironomoidea</taxon>
        <taxon>Ceratopogonidae</taxon>
        <taxon>Ceratopogoninae</taxon>
        <taxon>Culicoides</taxon>
        <taxon>Monoculicoides</taxon>
    </lineage>
</organism>
<dbReference type="GO" id="GO:0005634">
    <property type="term" value="C:nucleus"/>
    <property type="evidence" value="ECO:0007669"/>
    <property type="project" value="UniProtKB-SubCell"/>
</dbReference>
<dbReference type="Pfam" id="PF12460">
    <property type="entry name" value="MMS19_C"/>
    <property type="match status" value="1"/>
</dbReference>
<feature type="domain" description="MMS19 N-terminal" evidence="7">
    <location>
        <begin position="41"/>
        <end position="299"/>
    </location>
</feature>
<dbReference type="VEuPathDB" id="VectorBase:CSON010504"/>
<dbReference type="InterPro" id="IPR016024">
    <property type="entry name" value="ARM-type_fold"/>
</dbReference>
<dbReference type="OMA" id="FSFMPEF"/>
<comment type="function">
    <text evidence="5">Key component of the cytosolic iron-sulfur protein assembly (CIA) complex, a multiprotein complex that mediates the incorporation of iron-sulfur cluster into apoproteins specifically involved in DNA metabolism and genomic integrity. In the CIA complex, MMS19 acts as an adapter between early-acting CIA components and a subset of cellular target iron-sulfur proteins.</text>
</comment>
<dbReference type="GO" id="GO:0051604">
    <property type="term" value="P:protein maturation"/>
    <property type="evidence" value="ECO:0007669"/>
    <property type="project" value="UniProtKB-UniRule"/>
</dbReference>
<comment type="similarity">
    <text evidence="2 5">Belongs to the MET18/MMS19 family.</text>
</comment>
<dbReference type="GO" id="GO:0006281">
    <property type="term" value="P:DNA repair"/>
    <property type="evidence" value="ECO:0007669"/>
    <property type="project" value="UniProtKB-UniRule"/>
</dbReference>
<name>A0A336M2E3_CULSO</name>
<dbReference type="PANTHER" id="PTHR12891">
    <property type="entry name" value="DNA REPAIR/TRANSCRIPTION PROTEIN MET18/MMS19"/>
    <property type="match status" value="1"/>
</dbReference>
<evidence type="ECO:0000256" key="5">
    <source>
        <dbReference type="RuleBase" id="RU367072"/>
    </source>
</evidence>
<dbReference type="InterPro" id="IPR011989">
    <property type="entry name" value="ARM-like"/>
</dbReference>
<proteinExistence type="inferred from homology"/>
<dbReference type="GO" id="GO:0016226">
    <property type="term" value="P:iron-sulfur cluster assembly"/>
    <property type="evidence" value="ECO:0007669"/>
    <property type="project" value="UniProtKB-UniRule"/>
</dbReference>
<evidence type="ECO:0000256" key="1">
    <source>
        <dbReference type="ARBA" id="ARBA00004123"/>
    </source>
</evidence>
<dbReference type="AlphaFoldDB" id="A0A336M2E3"/>
<feature type="domain" description="MMS19 C-terminal" evidence="6">
    <location>
        <begin position="613"/>
        <end position="887"/>
    </location>
</feature>
<accession>A0A336M2E3</accession>
<keyword evidence="5" id="KW-0963">Cytoplasm</keyword>
<reference evidence="8" key="1">
    <citation type="submission" date="2018-07" db="EMBL/GenBank/DDBJ databases">
        <authorList>
            <person name="Quirk P.G."/>
            <person name="Krulwich T.A."/>
        </authorList>
    </citation>
    <scope>NUCLEOTIDE SEQUENCE</scope>
</reference>
<protein>
    <recommendedName>
        <fullName evidence="5">MMS19 nucleotide excision repair protein</fullName>
    </recommendedName>
</protein>
<evidence type="ECO:0000259" key="6">
    <source>
        <dbReference type="Pfam" id="PF12460"/>
    </source>
</evidence>
<dbReference type="InterPro" id="IPR029240">
    <property type="entry name" value="MMS19_N"/>
</dbReference>
<evidence type="ECO:0000256" key="2">
    <source>
        <dbReference type="ARBA" id="ARBA00009340"/>
    </source>
</evidence>
<keyword evidence="5" id="KW-0227">DNA damage</keyword>
<sequence length="935" mass="108189">MGFPFTKETIISSLLKGVEQNTFIETVTGIKTKKHNVGDLVEVLEPVLCAKETDIRIMGTQFLIDILNELNSDQLNNKEVEVIWRFLIDRLNDHHSITPMLLSGALVLCRNQPISYKNLASFLVKLFKCIVCQTQKREDRKKIFELLKIASETETEEFRQLGVDWIYGVINSIEGERDPRNLVFIFMFMPNFVKNYLLYHLSDEMFEVFAVYFPVDFTPAQSDNLTRDLLAGYLEECLCASMDFLHNCMELLMEKISSDLISAKKDCLNLIIKWSKVCSAEKLEPYFQKLWEAIQRHIIPEQSEELKDLKAKTINNLICKLSEDDVIFFKIINIIFSETIPAISDVNSEMFEYEFRKITCCAESSIRSSIYIAEKVIPLLISQYDNESMFVRVRIMNSLKIMCNILDEFDSVQKINFDSSELIKITIMRALTQEIDVRVLESALETVKNIVKFLSKDNRLVLYSKLIEITANKNFIFVHPGINHVICKFHEHFEEEINILVIDPLKTLVKSSGNMTVIKLLLKYLDVKFLKFDIFCFFVEFILSDSGKINVIQQQSLTFLVEELLSNKDFELSSYHTVVEKIIQFLQTYPDQTLEVFVETKKLIEILMEKLDTETQKDMIFKFMPLLHTKTCDYYLLAGILGKMNHHINLGDQFLNQVDKLVQVSISTENKDLQMLCNKLLCSLFNKCCDAELKIIHNLQVEVKKNSKTAVEVYSWIAKGLIMRGNHDFAELIDCLIQLLDHQSSADLAILSFNIIIEEVSDVDLPISKYLCKQKMFNYLLKKLKSRLDEFSENHIVALIVILKGLPWIVLKINLQSIGPFLLKALSINNTSCILSSVLILNQFLSEQNEYFNTYTPTVVEKLLKLTKFNANMNIRIQALECLYNLTILPVYYILPFKNEVILQTASLLDDPKRLVRNAAVKTRLKWYLIGTTEE</sequence>
<dbReference type="GO" id="GO:0097361">
    <property type="term" value="C:cytosolic [4Fe-4S] assembly targeting complex"/>
    <property type="evidence" value="ECO:0007669"/>
    <property type="project" value="UniProtKB-UniRule"/>
</dbReference>
<dbReference type="InterPro" id="IPR024687">
    <property type="entry name" value="MMS19_C"/>
</dbReference>
<comment type="subunit">
    <text evidence="5">Component of the CIA complex.</text>
</comment>
<keyword evidence="4 5" id="KW-0539">Nucleus</keyword>
<dbReference type="InterPro" id="IPR039920">
    <property type="entry name" value="MMS19"/>
</dbReference>
<evidence type="ECO:0000313" key="8">
    <source>
        <dbReference type="EMBL" id="SSX24230.1"/>
    </source>
</evidence>
<evidence type="ECO:0000256" key="3">
    <source>
        <dbReference type="ARBA" id="ARBA00022737"/>
    </source>
</evidence>
<dbReference type="Pfam" id="PF14500">
    <property type="entry name" value="MMS19_N"/>
    <property type="match status" value="1"/>
</dbReference>
<evidence type="ECO:0000259" key="7">
    <source>
        <dbReference type="Pfam" id="PF14500"/>
    </source>
</evidence>
<keyword evidence="5" id="KW-0206">Cytoskeleton</keyword>
<evidence type="ECO:0000256" key="4">
    <source>
        <dbReference type="ARBA" id="ARBA00023242"/>
    </source>
</evidence>
<gene>
    <name evidence="8" type="primary">CSON010504</name>
</gene>
<dbReference type="PANTHER" id="PTHR12891:SF0">
    <property type="entry name" value="MMS19 NUCLEOTIDE EXCISION REPAIR PROTEIN HOMOLOG"/>
    <property type="match status" value="1"/>
</dbReference>
<dbReference type="EMBL" id="UFQT01000429">
    <property type="protein sequence ID" value="SSX24230.1"/>
    <property type="molecule type" value="Genomic_DNA"/>
</dbReference>
<dbReference type="SUPFAM" id="SSF48371">
    <property type="entry name" value="ARM repeat"/>
    <property type="match status" value="1"/>
</dbReference>
<keyword evidence="5" id="KW-0234">DNA repair</keyword>
<dbReference type="Gene3D" id="1.25.10.10">
    <property type="entry name" value="Leucine-rich Repeat Variant"/>
    <property type="match status" value="1"/>
</dbReference>
<keyword evidence="3" id="KW-0677">Repeat</keyword>
<comment type="subcellular location">
    <subcellularLocation>
        <location evidence="5">Cytoplasm</location>
        <location evidence="5">Cytoskeleton</location>
        <location evidence="5">Spindle</location>
    </subcellularLocation>
    <subcellularLocation>
        <location evidence="1 5">Nucleus</location>
    </subcellularLocation>
</comment>